<protein>
    <submittedName>
        <fullName evidence="3">Uncharacterized protein</fullName>
    </submittedName>
</protein>
<sequence>MGAWEKIGAWPWAIRLAGLGVLALLLCVVFAALLGAPGDDFNDKTCKEALALSLEDTTVPETATDEVRSKAEATAKLDAAGLLRIAGVAPTTTEFGRHLCAVVAGVITEAKEIEAASAVKALEGSLAVAQSKLDGATDASRQAAEQQVRKVASDLTAARIKAAEGLTPVDLVLFFNGELAPFKVAVKAMHRQQLLRFPLATPDDAKAEGAQFWRELVRGVGWSPTEWGRMPVILGLSRAGMTTTVPEASSAKPFELYVYSPLPVLAGVAALIFLAAAFCLYARGTTLLRDNAMTAGAHRADLAEKLKMALQDQKDAKKKTDEVQTELDKKPEDEALKSAKEAADKAVAATEHAVKKIQAQQKIWSDVTDEAPAGPYSLGRTQMAFWLFLIVAGYLFVALSIGQYQGLITGDVLMLLGISGVTGLAAVQITGDKAAGRASRGFVQDILSTEDGPQMQRLQAVAWTIILGGIFVWIAVRDYRFPTFDVNLLLLMGIAQSLYLGFKFQEGNK</sequence>
<feature type="transmembrane region" description="Helical" evidence="2">
    <location>
        <begin position="458"/>
        <end position="476"/>
    </location>
</feature>
<dbReference type="RefSeq" id="WP_163881571.1">
    <property type="nucleotide sequence ID" value="NZ_WUEP01000021.1"/>
</dbReference>
<evidence type="ECO:0000256" key="2">
    <source>
        <dbReference type="SAM" id="Phobius"/>
    </source>
</evidence>
<organism evidence="3 4">
    <name type="scientific">Rhizobium laguerreae</name>
    <dbReference type="NCBI Taxonomy" id="1076926"/>
    <lineage>
        <taxon>Bacteria</taxon>
        <taxon>Pseudomonadati</taxon>
        <taxon>Pseudomonadota</taxon>
        <taxon>Alphaproteobacteria</taxon>
        <taxon>Hyphomicrobiales</taxon>
        <taxon>Rhizobiaceae</taxon>
        <taxon>Rhizobium/Agrobacterium group</taxon>
        <taxon>Rhizobium</taxon>
    </lineage>
</organism>
<evidence type="ECO:0000313" key="3">
    <source>
        <dbReference type="EMBL" id="NEH94193.1"/>
    </source>
</evidence>
<proteinExistence type="predicted"/>
<dbReference type="AlphaFoldDB" id="A0A6N9ZL82"/>
<keyword evidence="2" id="KW-0472">Membrane</keyword>
<reference evidence="3 4" key="1">
    <citation type="submission" date="2019-12" db="EMBL/GenBank/DDBJ databases">
        <title>Rhizobium genotypes associated with high levels of biological nitrogen fixation by grain legumes in a temperate-maritime cropping system.</title>
        <authorList>
            <person name="Maluk M."/>
            <person name="Francesc Ferrando Molina F."/>
            <person name="Lopez Del Egido L."/>
            <person name="Lafos M."/>
            <person name="Langarica-Fuentes A."/>
            <person name="Gebre Yohannes G."/>
            <person name="Young M.W."/>
            <person name="Martin P."/>
            <person name="Gantlett R."/>
            <person name="Kenicer G."/>
            <person name="Hawes C."/>
            <person name="Begg G.S."/>
            <person name="Quilliam R.S."/>
            <person name="Squire G.R."/>
            <person name="Poole P.S."/>
            <person name="Young P.W."/>
            <person name="Iannetta P.M."/>
            <person name="James E.K."/>
        </authorList>
    </citation>
    <scope>NUCLEOTIDE SEQUENCE [LARGE SCALE GENOMIC DNA]</scope>
    <source>
        <strain evidence="3 4">JHI2449</strain>
    </source>
</reference>
<name>A0A6N9ZL82_9HYPH</name>
<evidence type="ECO:0000256" key="1">
    <source>
        <dbReference type="SAM" id="MobiDB-lite"/>
    </source>
</evidence>
<feature type="region of interest" description="Disordered" evidence="1">
    <location>
        <begin position="313"/>
        <end position="335"/>
    </location>
</feature>
<comment type="caution">
    <text evidence="3">The sequence shown here is derived from an EMBL/GenBank/DDBJ whole genome shotgun (WGS) entry which is preliminary data.</text>
</comment>
<feature type="transmembrane region" description="Helical" evidence="2">
    <location>
        <begin position="482"/>
        <end position="502"/>
    </location>
</feature>
<feature type="transmembrane region" description="Helical" evidence="2">
    <location>
        <begin position="256"/>
        <end position="281"/>
    </location>
</feature>
<feature type="transmembrane region" description="Helical" evidence="2">
    <location>
        <begin position="383"/>
        <end position="401"/>
    </location>
</feature>
<gene>
    <name evidence="3" type="ORF">GR206_24750</name>
</gene>
<evidence type="ECO:0000313" key="4">
    <source>
        <dbReference type="Proteomes" id="UP000468864"/>
    </source>
</evidence>
<dbReference type="EMBL" id="WUEP01000021">
    <property type="protein sequence ID" value="NEH94193.1"/>
    <property type="molecule type" value="Genomic_DNA"/>
</dbReference>
<dbReference type="Proteomes" id="UP000468864">
    <property type="component" value="Unassembled WGS sequence"/>
</dbReference>
<keyword evidence="2" id="KW-0812">Transmembrane</keyword>
<accession>A0A6N9ZL82</accession>
<keyword evidence="2" id="KW-1133">Transmembrane helix</keyword>